<evidence type="ECO:0000256" key="1">
    <source>
        <dbReference type="ARBA" id="ARBA00004123"/>
    </source>
</evidence>
<evidence type="ECO:0000256" key="17">
    <source>
        <dbReference type="ARBA" id="ARBA00049689"/>
    </source>
</evidence>
<evidence type="ECO:0000256" key="13">
    <source>
        <dbReference type="ARBA" id="ARBA00022840"/>
    </source>
</evidence>
<dbReference type="Gene3D" id="1.10.510.10">
    <property type="entry name" value="Transferase(Phosphotransferase) domain 1"/>
    <property type="match status" value="1"/>
</dbReference>
<keyword evidence="9" id="KW-0597">Phosphoprotein</keyword>
<evidence type="ECO:0000256" key="8">
    <source>
        <dbReference type="ARBA" id="ARBA00022527"/>
    </source>
</evidence>
<proteinExistence type="inferred from homology"/>
<evidence type="ECO:0000256" key="18">
    <source>
        <dbReference type="PROSITE-ProRule" id="PRU10141"/>
    </source>
</evidence>
<dbReference type="PROSITE" id="PS00107">
    <property type="entry name" value="PROTEIN_KINASE_ATP"/>
    <property type="match status" value="1"/>
</dbReference>
<comment type="caution">
    <text evidence="22">The sequence shown here is derived from an EMBL/GenBank/DDBJ whole genome shotgun (WGS) entry which is preliminary data.</text>
</comment>
<organism evidence="22 23">
    <name type="scientific">Apodemus speciosus</name>
    <name type="common">Large Japanese field mouse</name>
    <dbReference type="NCBI Taxonomy" id="105296"/>
    <lineage>
        <taxon>Eukaryota</taxon>
        <taxon>Metazoa</taxon>
        <taxon>Chordata</taxon>
        <taxon>Craniata</taxon>
        <taxon>Vertebrata</taxon>
        <taxon>Euteleostomi</taxon>
        <taxon>Mammalia</taxon>
        <taxon>Eutheria</taxon>
        <taxon>Euarchontoglires</taxon>
        <taxon>Glires</taxon>
        <taxon>Rodentia</taxon>
        <taxon>Myomorpha</taxon>
        <taxon>Muroidea</taxon>
        <taxon>Muridae</taxon>
        <taxon>Murinae</taxon>
        <taxon>Apodemus</taxon>
    </lineage>
</organism>
<accession>A0ABQ0EMI6</accession>
<keyword evidence="7" id="KW-0963">Cytoplasm</keyword>
<evidence type="ECO:0000256" key="9">
    <source>
        <dbReference type="ARBA" id="ARBA00022553"/>
    </source>
</evidence>
<keyword evidence="6" id="KW-1003">Cell membrane</keyword>
<name>A0ABQ0EMI6_APOSI</name>
<feature type="domain" description="AGC-kinase C-terminal" evidence="21">
    <location>
        <begin position="338"/>
        <end position="392"/>
    </location>
</feature>
<dbReference type="PANTHER" id="PTHR24353">
    <property type="entry name" value="CYCLIC NUCLEOTIDE-DEPENDENT PROTEIN KINASE"/>
    <property type="match status" value="1"/>
</dbReference>
<evidence type="ECO:0000256" key="2">
    <source>
        <dbReference type="ARBA" id="ARBA00004236"/>
    </source>
</evidence>
<dbReference type="Pfam" id="PF00069">
    <property type="entry name" value="Pkinase"/>
    <property type="match status" value="1"/>
</dbReference>
<keyword evidence="14" id="KW-0472">Membrane</keyword>
<evidence type="ECO:0000256" key="10">
    <source>
        <dbReference type="ARBA" id="ARBA00022679"/>
    </source>
</evidence>
<evidence type="ECO:0000256" key="3">
    <source>
        <dbReference type="ARBA" id="ARBA00004496"/>
    </source>
</evidence>
<keyword evidence="10" id="KW-0808">Transferase</keyword>
<evidence type="ECO:0000256" key="12">
    <source>
        <dbReference type="ARBA" id="ARBA00022777"/>
    </source>
</evidence>
<evidence type="ECO:0000256" key="11">
    <source>
        <dbReference type="ARBA" id="ARBA00022741"/>
    </source>
</evidence>
<dbReference type="InterPro" id="IPR000961">
    <property type="entry name" value="AGC-kinase_C"/>
</dbReference>
<sequence>MAAHKELSCGQHTGTPTALQKLEGFASRLFHRHSRGTAQDQRAALEDDGLRSSGSEHTALWDRSLSLKEFLAKAKEDFLRKWENPPPSNAGLEDFERKKTLGTGSFGRVMLVKHKATEQYYAMKILDKQKVVKLKQIEHTLNEKRILQAVEFPFLVRLEYSFKDNSNLYMVMEYVPGGEMFSHLRRIGRFSEPHARFYAAQIVLTFEYLHSLDLIYRDLKPENLLIDHQGYIQVTDFGFAKRVKGRTWTLCGTPEYLAPEIILSKGYNKAVDWWALGVLIYEMAAGYPPFFADQPIQIYEKIVSGKGTTLSGSHHTSALTSRTFCGTCCRWTDKAIREPEEWCERHKDPQVVEAPFIPKFRGSGDTSNFDDYEEEEIRVSITEKCGKEFCEF</sequence>
<keyword evidence="11 18" id="KW-0547">Nucleotide-binding</keyword>
<evidence type="ECO:0000313" key="23">
    <source>
        <dbReference type="Proteomes" id="UP001623349"/>
    </source>
</evidence>
<dbReference type="InterPro" id="IPR008271">
    <property type="entry name" value="Ser/Thr_kinase_AS"/>
</dbReference>
<evidence type="ECO:0000256" key="4">
    <source>
        <dbReference type="ARBA" id="ARBA00004635"/>
    </source>
</evidence>
<dbReference type="PANTHER" id="PTHR24353:SF150">
    <property type="entry name" value="CAMP-DEPENDENT PROTEIN KINASE CATALYTIC SUBUNIT BETA"/>
    <property type="match status" value="1"/>
</dbReference>
<keyword evidence="15" id="KW-0539">Nucleus</keyword>
<dbReference type="Gene3D" id="3.30.200.20">
    <property type="entry name" value="Phosphorylase Kinase, domain 1"/>
    <property type="match status" value="1"/>
</dbReference>
<dbReference type="GO" id="GO:0016301">
    <property type="term" value="F:kinase activity"/>
    <property type="evidence" value="ECO:0007669"/>
    <property type="project" value="UniProtKB-KW"/>
</dbReference>
<evidence type="ECO:0000256" key="5">
    <source>
        <dbReference type="ARBA" id="ARBA00018093"/>
    </source>
</evidence>
<dbReference type="PROSITE" id="PS00108">
    <property type="entry name" value="PROTEIN_KINASE_ST"/>
    <property type="match status" value="1"/>
</dbReference>
<evidence type="ECO:0000256" key="6">
    <source>
        <dbReference type="ARBA" id="ARBA00022475"/>
    </source>
</evidence>
<keyword evidence="13 18" id="KW-0067">ATP-binding</keyword>
<dbReference type="EMBL" id="BAAFST010000003">
    <property type="protein sequence ID" value="GAB1288235.1"/>
    <property type="molecule type" value="Genomic_DNA"/>
</dbReference>
<dbReference type="SMART" id="SM00220">
    <property type="entry name" value="S_TKc"/>
    <property type="match status" value="1"/>
</dbReference>
<gene>
    <name evidence="22" type="ORF">APTSU1_000346500</name>
</gene>
<reference evidence="22 23" key="1">
    <citation type="submission" date="2024-08" db="EMBL/GenBank/DDBJ databases">
        <title>The draft genome of Apodemus speciosus.</title>
        <authorList>
            <person name="Nabeshima K."/>
            <person name="Suzuki S."/>
            <person name="Onuma M."/>
        </authorList>
    </citation>
    <scope>NUCLEOTIDE SEQUENCE [LARGE SCALE GENOMIC DNA]</scope>
    <source>
        <strain evidence="22">IB14-021</strain>
    </source>
</reference>
<dbReference type="PROSITE" id="PS50011">
    <property type="entry name" value="PROTEIN_KINASE_DOM"/>
    <property type="match status" value="1"/>
</dbReference>
<evidence type="ECO:0000256" key="7">
    <source>
        <dbReference type="ARBA" id="ARBA00022490"/>
    </source>
</evidence>
<evidence type="ECO:0000256" key="15">
    <source>
        <dbReference type="ARBA" id="ARBA00023242"/>
    </source>
</evidence>
<evidence type="ECO:0000256" key="16">
    <source>
        <dbReference type="ARBA" id="ARBA00049636"/>
    </source>
</evidence>
<dbReference type="PROSITE" id="PS51285">
    <property type="entry name" value="AGC_KINASE_CTER"/>
    <property type="match status" value="1"/>
</dbReference>
<evidence type="ECO:0000256" key="19">
    <source>
        <dbReference type="RuleBase" id="RU000304"/>
    </source>
</evidence>
<evidence type="ECO:0000256" key="14">
    <source>
        <dbReference type="ARBA" id="ARBA00023136"/>
    </source>
</evidence>
<feature type="binding site" evidence="18">
    <location>
        <position position="124"/>
    </location>
    <ligand>
        <name>ATP</name>
        <dbReference type="ChEBI" id="CHEBI:30616"/>
    </ligand>
</feature>
<keyword evidence="8 19" id="KW-0723">Serine/threonine-protein kinase</keyword>
<keyword evidence="23" id="KW-1185">Reference proteome</keyword>
<feature type="domain" description="Protein kinase" evidence="20">
    <location>
        <begin position="95"/>
        <end position="392"/>
    </location>
</feature>
<comment type="subcellular location">
    <subcellularLocation>
        <location evidence="2">Cell membrane</location>
    </subcellularLocation>
    <subcellularLocation>
        <location evidence="3">Cytoplasm</location>
    </subcellularLocation>
    <subcellularLocation>
        <location evidence="4">Membrane</location>
        <topology evidence="4">Lipid-anchor</topology>
    </subcellularLocation>
    <subcellularLocation>
        <location evidence="1">Nucleus</location>
    </subcellularLocation>
</comment>
<keyword evidence="12 22" id="KW-0418">Kinase</keyword>
<comment type="similarity">
    <text evidence="19">Belongs to the protein kinase superfamily.</text>
</comment>
<evidence type="ECO:0000259" key="20">
    <source>
        <dbReference type="PROSITE" id="PS50011"/>
    </source>
</evidence>
<protein>
    <recommendedName>
        <fullName evidence="5">cAMP-dependent protein kinase catalytic subunit beta</fullName>
    </recommendedName>
</protein>
<dbReference type="InterPro" id="IPR000719">
    <property type="entry name" value="Prot_kinase_dom"/>
</dbReference>
<evidence type="ECO:0000313" key="22">
    <source>
        <dbReference type="EMBL" id="GAB1288235.1"/>
    </source>
</evidence>
<dbReference type="Proteomes" id="UP001623349">
    <property type="component" value="Unassembled WGS sequence"/>
</dbReference>
<comment type="function">
    <text evidence="16">Mediates cAMP-dependent signaling triggered by receptor binding to GPCRs. PKA activation regulates diverse cellular processes such as cell proliferation, the cell cycle, differentiation and regulation of microtubule dynamics, chromatin condensation and decondensation, nuclear envelope disassembly and reassembly, as well as regulation of intracellular transport mechanisms and ion flux. Regulates the abundance of compartmentalized pools of its regulatory subunits through phosphorylation of PJA2 which binds and ubiquitinates these subunits, leading to their subsequent proteolysis. Phosphorylates GPKOW which regulates its ability to bind RNA. Acts as a negative regulator of mTORC1 by mediating phosphorylation of RPTOR.</text>
</comment>
<evidence type="ECO:0000259" key="21">
    <source>
        <dbReference type="PROSITE" id="PS51285"/>
    </source>
</evidence>
<dbReference type="InterPro" id="IPR017441">
    <property type="entry name" value="Protein_kinase_ATP_BS"/>
</dbReference>
<dbReference type="InterPro" id="IPR011009">
    <property type="entry name" value="Kinase-like_dom_sf"/>
</dbReference>
<comment type="subunit">
    <text evidence="17">A number of inactive tetrameric holoenzymes are produced by the combination of homo- or heterodimers of the different regulatory subunits associated with two catalytic subunits. cAMP causes the dissociation of the inactive holoenzyme into a dimer of regulatory subunits bound to four cAMP and two free monomeric catalytic subunits. Interacts with PRKAR1A and PRKAR2B. The cAMP-dependent protein kinase catalytic subunit binds PJA2. Interacts with GPKOW.</text>
</comment>
<dbReference type="SUPFAM" id="SSF56112">
    <property type="entry name" value="Protein kinase-like (PK-like)"/>
    <property type="match status" value="1"/>
</dbReference>